<accession>A0ABT1HUZ8</accession>
<dbReference type="SUPFAM" id="SSF53335">
    <property type="entry name" value="S-adenosyl-L-methionine-dependent methyltransferases"/>
    <property type="match status" value="1"/>
</dbReference>
<dbReference type="EMBL" id="JAMTCP010000016">
    <property type="protein sequence ID" value="MCP2259345.1"/>
    <property type="molecule type" value="Genomic_DNA"/>
</dbReference>
<keyword evidence="2" id="KW-0489">Methyltransferase</keyword>
<sequence>MDRPDWAPGDIDLARPSAARVYDYYLGGSHNFAVDRELAEQAIALWPDLPLIMRANRAFLRRAVRFCLDSGIRQFLDLGSGIPTVGNVHEVARAVDPDARVVYVDSDPVAVIHSRAILDGDERTAVVHGDLRDPAAVLSSAEARRLLDPDEPVALLMVAVLHFVPDADDPAGIVSRYAKEMAPGSCLVLSHATHEGQPQHAGPHQRLYARTSTPLRMRSHAEVTALFDGFELVDPGLVLLTQWRPDPTDEPDEHPERFSGYAGVGRKP</sequence>
<proteinExistence type="predicted"/>
<organism evidence="2 3">
    <name type="scientific">Streptoalloteichus tenebrarius (strain ATCC 17920 / DSM 40477 / JCM 4838 / CBS 697.72 / NBRC 16177 / NCIMB 11028 / NRRL B-12390 / A12253. 1 / ISP 5477)</name>
    <name type="common">Streptomyces tenebrarius</name>
    <dbReference type="NCBI Taxonomy" id="1933"/>
    <lineage>
        <taxon>Bacteria</taxon>
        <taxon>Bacillati</taxon>
        <taxon>Actinomycetota</taxon>
        <taxon>Actinomycetes</taxon>
        <taxon>Pseudonocardiales</taxon>
        <taxon>Pseudonocardiaceae</taxon>
        <taxon>Streptoalloteichus</taxon>
    </lineage>
</organism>
<name>A0ABT1HUZ8_STRSD</name>
<gene>
    <name evidence="2" type="ORF">LX15_003046</name>
</gene>
<dbReference type="RefSeq" id="WP_253670244.1">
    <property type="nucleotide sequence ID" value="NZ_JAMTCP010000016.1"/>
</dbReference>
<dbReference type="PIRSF" id="PIRSF017393">
    <property type="entry name" value="MTase_SAV2177"/>
    <property type="match status" value="1"/>
</dbReference>
<protein>
    <submittedName>
        <fullName evidence="2">S-adenosyl methyltransferase</fullName>
    </submittedName>
</protein>
<dbReference type="GO" id="GO:0008168">
    <property type="term" value="F:methyltransferase activity"/>
    <property type="evidence" value="ECO:0007669"/>
    <property type="project" value="UniProtKB-KW"/>
</dbReference>
<reference evidence="2 3" key="1">
    <citation type="submission" date="2022-06" db="EMBL/GenBank/DDBJ databases">
        <title>Genomic Encyclopedia of Archaeal and Bacterial Type Strains, Phase II (KMG-II): from individual species to whole genera.</title>
        <authorList>
            <person name="Goeker M."/>
        </authorList>
    </citation>
    <scope>NUCLEOTIDE SEQUENCE [LARGE SCALE GENOMIC DNA]</scope>
    <source>
        <strain evidence="2 3">DSM 40477</strain>
    </source>
</reference>
<dbReference type="InterPro" id="IPR006764">
    <property type="entry name" value="SAM_dep_MeTrfase_SAV2177_type"/>
</dbReference>
<dbReference type="Pfam" id="PF04672">
    <property type="entry name" value="Methyltransf_19"/>
    <property type="match status" value="1"/>
</dbReference>
<dbReference type="CDD" id="cd02440">
    <property type="entry name" value="AdoMet_MTases"/>
    <property type="match status" value="1"/>
</dbReference>
<dbReference type="Proteomes" id="UP001205311">
    <property type="component" value="Unassembled WGS sequence"/>
</dbReference>
<evidence type="ECO:0000313" key="2">
    <source>
        <dbReference type="EMBL" id="MCP2259345.1"/>
    </source>
</evidence>
<keyword evidence="2" id="KW-0808">Transferase</keyword>
<dbReference type="GO" id="GO:0032259">
    <property type="term" value="P:methylation"/>
    <property type="evidence" value="ECO:0007669"/>
    <property type="project" value="UniProtKB-KW"/>
</dbReference>
<feature type="region of interest" description="Disordered" evidence="1">
    <location>
        <begin position="243"/>
        <end position="268"/>
    </location>
</feature>
<evidence type="ECO:0000256" key="1">
    <source>
        <dbReference type="SAM" id="MobiDB-lite"/>
    </source>
</evidence>
<evidence type="ECO:0000313" key="3">
    <source>
        <dbReference type="Proteomes" id="UP001205311"/>
    </source>
</evidence>
<comment type="caution">
    <text evidence="2">The sequence shown here is derived from an EMBL/GenBank/DDBJ whole genome shotgun (WGS) entry which is preliminary data.</text>
</comment>
<dbReference type="Gene3D" id="3.40.50.150">
    <property type="entry name" value="Vaccinia Virus protein VP39"/>
    <property type="match status" value="1"/>
</dbReference>
<keyword evidence="3" id="KW-1185">Reference proteome</keyword>
<dbReference type="InterPro" id="IPR029063">
    <property type="entry name" value="SAM-dependent_MTases_sf"/>
</dbReference>